<evidence type="ECO:0000256" key="4">
    <source>
        <dbReference type="ARBA" id="ARBA00022679"/>
    </source>
</evidence>
<dbReference type="SUPFAM" id="SSF52418">
    <property type="entry name" value="Nucleoside phosphorylase/phosphoribosyltransferase catalytic domain"/>
    <property type="match status" value="1"/>
</dbReference>
<dbReference type="InterPro" id="IPR036320">
    <property type="entry name" value="Glycosyl_Trfase_fam3_N_dom_sf"/>
</dbReference>
<dbReference type="InterPro" id="IPR017459">
    <property type="entry name" value="Glycosyl_Trfase_fam3_N_dom"/>
</dbReference>
<dbReference type="AlphaFoldDB" id="E1QY64"/>
<dbReference type="Pfam" id="PF02885">
    <property type="entry name" value="Glycos_trans_3N"/>
    <property type="match status" value="1"/>
</dbReference>
<dbReference type="RefSeq" id="WP_013251080.1">
    <property type="nucleotide sequence ID" value="NC_014363.1"/>
</dbReference>
<dbReference type="NCBIfam" id="TIGR02644">
    <property type="entry name" value="Y_phosphoryl"/>
    <property type="match status" value="1"/>
</dbReference>
<reference evidence="6 7" key="1">
    <citation type="journal article" date="2010" name="Stand. Genomic Sci.">
        <title>Complete genome sequence of Olsenella uli type strain (VPI D76D-27C).</title>
        <authorList>
            <person name="Goker M."/>
            <person name="Held B."/>
            <person name="Lucas S."/>
            <person name="Nolan M."/>
            <person name="Yasawong M."/>
            <person name="Glavina Del Rio T."/>
            <person name="Tice H."/>
            <person name="Cheng J.F."/>
            <person name="Bruce D."/>
            <person name="Detter J.C."/>
            <person name="Tapia R."/>
            <person name="Han C."/>
            <person name="Goodwin L."/>
            <person name="Pitluck S."/>
            <person name="Liolios K."/>
            <person name="Ivanova N."/>
            <person name="Mavromatis K."/>
            <person name="Mikhailova N."/>
            <person name="Pati A."/>
            <person name="Chen A."/>
            <person name="Palaniappan K."/>
            <person name="Land M."/>
            <person name="Hauser L."/>
            <person name="Chang Y.J."/>
            <person name="Jeffries C.D."/>
            <person name="Rohde M."/>
            <person name="Sikorski J."/>
            <person name="Pukall R."/>
            <person name="Woyke T."/>
            <person name="Bristow J."/>
            <person name="Eisen J.A."/>
            <person name="Markowitz V."/>
            <person name="Hugenholtz P."/>
            <person name="Kyrpides N.C."/>
            <person name="Klenk H.P."/>
            <person name="Lapidus A."/>
        </authorList>
    </citation>
    <scope>NUCLEOTIDE SEQUENCE [LARGE SCALE GENOMIC DNA]</scope>
    <source>
        <strain evidence="7">ATCC 49627 / DSM 7084 / CIP 109912 / JCM 12494 / NCIMB 702895 / VPI D76D-27C</strain>
    </source>
</reference>
<dbReference type="EMBL" id="CP002106">
    <property type="protein sequence ID" value="ADK67328.1"/>
    <property type="molecule type" value="Genomic_DNA"/>
</dbReference>
<dbReference type="GO" id="GO:0006213">
    <property type="term" value="P:pyrimidine nucleoside metabolic process"/>
    <property type="evidence" value="ECO:0007669"/>
    <property type="project" value="InterPro"/>
</dbReference>
<dbReference type="Gene3D" id="1.20.970.10">
    <property type="entry name" value="Transferase, Pyrimidine Nucleoside Phosphorylase, Chain C"/>
    <property type="match status" value="1"/>
</dbReference>
<evidence type="ECO:0000313" key="6">
    <source>
        <dbReference type="EMBL" id="ADK67328.1"/>
    </source>
</evidence>
<dbReference type="Pfam" id="PF00591">
    <property type="entry name" value="Glycos_transf_3"/>
    <property type="match status" value="1"/>
</dbReference>
<organism evidence="6 7">
    <name type="scientific">Olsenella uli (strain ATCC 49627 / DSM 7084 / CCUG 31166 / CIP 109912 / JCM 12494 / LMG 11480 / NCIMB 702895 / VPI D76D-27C)</name>
    <name type="common">Lactobacillus uli</name>
    <dbReference type="NCBI Taxonomy" id="633147"/>
    <lineage>
        <taxon>Bacteria</taxon>
        <taxon>Bacillati</taxon>
        <taxon>Actinomycetota</taxon>
        <taxon>Coriobacteriia</taxon>
        <taxon>Coriobacteriales</taxon>
        <taxon>Atopobiaceae</taxon>
        <taxon>Olsenella</taxon>
    </lineage>
</organism>
<sequence length="443" mass="46642">MRMYDVIEHKRNGGELSDEEIRFFVDGYSSGEIPDYQASALCMAIYYQGMTERETASLTMDMVRSGDVVDLSGIDGVKVDKHSTGGVGDKTSLAVAPIVASLGVRMAKMSGRGLGHTGGTLDKLESIPGLSCDIDGARFEEIVRTVGVAIVGQTGNLVPADKKLYALRDVTATVDSLPLIASSIMSKKIAAGSDKILLDVKCGSGAFMKTVDDAIALAKSMVSIGEHVGRTTVALITDMGRPLGNCIGNALEVSEAVATLRGEGPRDLTDVCVELAGNLLFLAGRGELDACRLLARGQIANGEGLAKLKEMVAAQGGDASVLDDCASRLVEPRLSRELRATRDGHLFSMDTERCGMASVALGAGRARKEDAIDHSAGIVLAKKTGDSLVEGDLLATLFAADEGLLDEGERVFRDALDIRDEPPAAPPLFHARVSCEGVERTDA</sequence>
<protein>
    <submittedName>
        <fullName evidence="6">Thymidine phosphorylase</fullName>
        <ecNumber evidence="6">2.4.2.2</ecNumber>
        <ecNumber evidence="6">2.4.2.4</ecNumber>
    </submittedName>
</protein>
<feature type="domain" description="Pyrimidine nucleoside phosphorylase C-terminal" evidence="5">
    <location>
        <begin position="345"/>
        <end position="419"/>
    </location>
</feature>
<dbReference type="InterPro" id="IPR035902">
    <property type="entry name" value="Nuc_phospho_transferase"/>
</dbReference>
<dbReference type="GO" id="GO:0009032">
    <property type="term" value="F:thymidine phosphorylase activity"/>
    <property type="evidence" value="ECO:0007669"/>
    <property type="project" value="UniProtKB-EC"/>
</dbReference>
<evidence type="ECO:0000256" key="3">
    <source>
        <dbReference type="ARBA" id="ARBA00022676"/>
    </source>
</evidence>
<evidence type="ECO:0000259" key="5">
    <source>
        <dbReference type="SMART" id="SM00941"/>
    </source>
</evidence>
<evidence type="ECO:0000256" key="1">
    <source>
        <dbReference type="ARBA" id="ARBA00006915"/>
    </source>
</evidence>
<dbReference type="KEGG" id="ols:Olsu_0196"/>
<accession>E1QY64</accession>
<dbReference type="SUPFAM" id="SSF54680">
    <property type="entry name" value="Pyrimidine nucleoside phosphorylase C-terminal domain"/>
    <property type="match status" value="1"/>
</dbReference>
<dbReference type="SUPFAM" id="SSF47648">
    <property type="entry name" value="Nucleoside phosphorylase/phosphoribosyltransferase N-terminal domain"/>
    <property type="match status" value="1"/>
</dbReference>
<dbReference type="InterPro" id="IPR000053">
    <property type="entry name" value="Thymidine/pyrmidine_PPase"/>
</dbReference>
<keyword evidence="7" id="KW-1185">Reference proteome</keyword>
<dbReference type="Gene3D" id="3.40.1030.10">
    <property type="entry name" value="Nucleoside phosphorylase/phosphoribosyltransferase catalytic domain"/>
    <property type="match status" value="1"/>
</dbReference>
<dbReference type="PANTHER" id="PTHR10515:SF0">
    <property type="entry name" value="THYMIDINE PHOSPHORYLASE"/>
    <property type="match status" value="1"/>
</dbReference>
<dbReference type="FunFam" id="3.40.1030.10:FF:000003">
    <property type="entry name" value="Pyrimidine-nucleoside phosphorylase"/>
    <property type="match status" value="1"/>
</dbReference>
<dbReference type="InterPro" id="IPR000312">
    <property type="entry name" value="Glycosyl_Trfase_fam3"/>
</dbReference>
<comment type="similarity">
    <text evidence="1">Belongs to the thymidine/pyrimidine-nucleoside phosphorylase family.</text>
</comment>
<dbReference type="InterPro" id="IPR018090">
    <property type="entry name" value="Pyrmidine_PPas_bac/euk"/>
</dbReference>
<dbReference type="NCBIfam" id="NF004747">
    <property type="entry name" value="PRK06078.1"/>
    <property type="match status" value="1"/>
</dbReference>
<dbReference type="NCBIfam" id="NF004490">
    <property type="entry name" value="PRK05820.1"/>
    <property type="match status" value="1"/>
</dbReference>
<dbReference type="GeneID" id="78511674"/>
<proteinExistence type="inferred from homology"/>
<dbReference type="PROSITE" id="PS00647">
    <property type="entry name" value="THYMID_PHOSPHORYLASE"/>
    <property type="match status" value="1"/>
</dbReference>
<keyword evidence="3 6" id="KW-0328">Glycosyltransferase</keyword>
<dbReference type="EC" id="2.4.2.2" evidence="6"/>
<dbReference type="GO" id="GO:0004645">
    <property type="term" value="F:1,4-alpha-oligoglucan phosphorylase activity"/>
    <property type="evidence" value="ECO:0007669"/>
    <property type="project" value="InterPro"/>
</dbReference>
<evidence type="ECO:0000313" key="7">
    <source>
        <dbReference type="Proteomes" id="UP000000333"/>
    </source>
</evidence>
<dbReference type="STRING" id="633147.Olsu_0196"/>
<dbReference type="InterPro" id="IPR017872">
    <property type="entry name" value="Pyrmidine_PPase_CS"/>
</dbReference>
<name>E1QY64_OLSUV</name>
<dbReference type="PIRSF" id="PIRSF000478">
    <property type="entry name" value="TP_PyNP"/>
    <property type="match status" value="1"/>
</dbReference>
<dbReference type="eggNOG" id="COG0213">
    <property type="taxonomic scope" value="Bacteria"/>
</dbReference>
<dbReference type="EC" id="2.4.2.4" evidence="6"/>
<dbReference type="GO" id="GO:0005829">
    <property type="term" value="C:cytosol"/>
    <property type="evidence" value="ECO:0007669"/>
    <property type="project" value="TreeGrafter"/>
</dbReference>
<dbReference type="Gene3D" id="3.90.1170.30">
    <property type="entry name" value="Pyrimidine nucleoside phosphorylase-like, C-terminal domain"/>
    <property type="match status" value="1"/>
</dbReference>
<gene>
    <name evidence="6" type="ordered locus">Olsu_0196</name>
</gene>
<evidence type="ECO:0000256" key="2">
    <source>
        <dbReference type="ARBA" id="ARBA00011738"/>
    </source>
</evidence>
<comment type="subunit">
    <text evidence="2">Homodimer.</text>
</comment>
<dbReference type="GO" id="GO:0006206">
    <property type="term" value="P:pyrimidine nucleobase metabolic process"/>
    <property type="evidence" value="ECO:0007669"/>
    <property type="project" value="InterPro"/>
</dbReference>
<dbReference type="HOGENOM" id="CLU_025040_0_1_11"/>
<dbReference type="InterPro" id="IPR036566">
    <property type="entry name" value="PYNP-like_C_sf"/>
</dbReference>
<dbReference type="Pfam" id="PF07831">
    <property type="entry name" value="PYNP_C"/>
    <property type="match status" value="1"/>
</dbReference>
<dbReference type="PANTHER" id="PTHR10515">
    <property type="entry name" value="THYMIDINE PHOSPHORYLASE"/>
    <property type="match status" value="1"/>
</dbReference>
<keyword evidence="4 6" id="KW-0808">Transferase</keyword>
<dbReference type="Proteomes" id="UP000000333">
    <property type="component" value="Chromosome"/>
</dbReference>
<dbReference type="SMART" id="SM00941">
    <property type="entry name" value="PYNP_C"/>
    <property type="match status" value="1"/>
</dbReference>
<dbReference type="InterPro" id="IPR013102">
    <property type="entry name" value="PYNP_C"/>
</dbReference>